<feature type="compositionally biased region" description="Basic and acidic residues" evidence="1">
    <location>
        <begin position="98"/>
        <end position="109"/>
    </location>
</feature>
<keyword evidence="2" id="KW-0812">Transmembrane</keyword>
<name>A0A7W7W5S1_9ACTN</name>
<evidence type="ECO:0000313" key="4">
    <source>
        <dbReference type="Proteomes" id="UP000523007"/>
    </source>
</evidence>
<proteinExistence type="predicted"/>
<feature type="region of interest" description="Disordered" evidence="1">
    <location>
        <begin position="65"/>
        <end position="146"/>
    </location>
</feature>
<keyword evidence="2" id="KW-1133">Transmembrane helix</keyword>
<feature type="transmembrane region" description="Helical" evidence="2">
    <location>
        <begin position="207"/>
        <end position="225"/>
    </location>
</feature>
<reference evidence="3 4" key="1">
    <citation type="submission" date="2020-08" db="EMBL/GenBank/DDBJ databases">
        <title>Sequencing the genomes of 1000 actinobacteria strains.</title>
        <authorList>
            <person name="Klenk H.-P."/>
        </authorList>
    </citation>
    <scope>NUCLEOTIDE SEQUENCE [LARGE SCALE GENOMIC DNA]</scope>
    <source>
        <strain evidence="3 4">DSM 102030</strain>
    </source>
</reference>
<feature type="transmembrane region" description="Helical" evidence="2">
    <location>
        <begin position="171"/>
        <end position="195"/>
    </location>
</feature>
<feature type="transmembrane region" description="Helical" evidence="2">
    <location>
        <begin position="237"/>
        <end position="259"/>
    </location>
</feature>
<dbReference type="RefSeq" id="WP_221445604.1">
    <property type="nucleotide sequence ID" value="NZ_JACHJT010000001.1"/>
</dbReference>
<gene>
    <name evidence="3" type="ORF">F4561_004915</name>
</gene>
<evidence type="ECO:0000256" key="1">
    <source>
        <dbReference type="SAM" id="MobiDB-lite"/>
    </source>
</evidence>
<dbReference type="AlphaFoldDB" id="A0A7W7W5S1"/>
<keyword evidence="2" id="KW-0472">Membrane</keyword>
<comment type="caution">
    <text evidence="3">The sequence shown here is derived from an EMBL/GenBank/DDBJ whole genome shotgun (WGS) entry which is preliminary data.</text>
</comment>
<organism evidence="3 4">
    <name type="scientific">Lipingzhangella halophila</name>
    <dbReference type="NCBI Taxonomy" id="1783352"/>
    <lineage>
        <taxon>Bacteria</taxon>
        <taxon>Bacillati</taxon>
        <taxon>Actinomycetota</taxon>
        <taxon>Actinomycetes</taxon>
        <taxon>Streptosporangiales</taxon>
        <taxon>Nocardiopsidaceae</taxon>
        <taxon>Lipingzhangella</taxon>
    </lineage>
</organism>
<feature type="compositionally biased region" description="Basic and acidic residues" evidence="1">
    <location>
        <begin position="66"/>
        <end position="83"/>
    </location>
</feature>
<dbReference type="EMBL" id="JACHJT010000001">
    <property type="protein sequence ID" value="MBB4934095.1"/>
    <property type="molecule type" value="Genomic_DNA"/>
</dbReference>
<sequence>MTPRAEQVVLDYLSEVGQATYGYLTARQRAVYLTELRARIDEACGDSTEAEQVRRVLEDFGTPEDLVARECAEDSADRERDGDGDAEENGNGAASRKVNREPPPWRDGPEPGAAPRHADREPPPWRGGPDRGLFGGAGRTAVRDRAGDTPRGAVVALAAAARQYPPEMFAIGVYLVSGLVGQVALVWVVGAVLVILSDVWTRRDKRVAVAVPLAVTVISMTFWSGEAPYIDQIILMSLMETGVVGLRAAALGCVIYLLVRITRIKRATDI</sequence>
<protein>
    <submittedName>
        <fullName evidence="3">Uncharacterized protein</fullName>
    </submittedName>
</protein>
<evidence type="ECO:0000313" key="3">
    <source>
        <dbReference type="EMBL" id="MBB4934095.1"/>
    </source>
</evidence>
<evidence type="ECO:0000256" key="2">
    <source>
        <dbReference type="SAM" id="Phobius"/>
    </source>
</evidence>
<dbReference type="Proteomes" id="UP000523007">
    <property type="component" value="Unassembled WGS sequence"/>
</dbReference>
<keyword evidence="4" id="KW-1185">Reference proteome</keyword>
<accession>A0A7W7W5S1</accession>